<feature type="domain" description="2Fe-2S ferredoxin-type" evidence="6">
    <location>
        <begin position="1"/>
        <end position="76"/>
    </location>
</feature>
<dbReference type="Proteomes" id="UP001265700">
    <property type="component" value="Unassembled WGS sequence"/>
</dbReference>
<organism evidence="7 8">
    <name type="scientific">Hydrogenophaga palleronii</name>
    <dbReference type="NCBI Taxonomy" id="65655"/>
    <lineage>
        <taxon>Bacteria</taxon>
        <taxon>Pseudomonadati</taxon>
        <taxon>Pseudomonadota</taxon>
        <taxon>Betaproteobacteria</taxon>
        <taxon>Burkholderiales</taxon>
        <taxon>Comamonadaceae</taxon>
        <taxon>Hydrogenophaga</taxon>
    </lineage>
</organism>
<evidence type="ECO:0000256" key="3">
    <source>
        <dbReference type="ARBA" id="ARBA00023002"/>
    </source>
</evidence>
<evidence type="ECO:0000259" key="6">
    <source>
        <dbReference type="PROSITE" id="PS51085"/>
    </source>
</evidence>
<dbReference type="RefSeq" id="WP_310318556.1">
    <property type="nucleotide sequence ID" value="NZ_JAVDWU010000007.1"/>
</dbReference>
<evidence type="ECO:0000256" key="1">
    <source>
        <dbReference type="ARBA" id="ARBA00022714"/>
    </source>
</evidence>
<evidence type="ECO:0000313" key="8">
    <source>
        <dbReference type="Proteomes" id="UP001265700"/>
    </source>
</evidence>
<dbReference type="InterPro" id="IPR002888">
    <property type="entry name" value="2Fe-2S-bd"/>
</dbReference>
<accession>A0ABU1WQL8</accession>
<comment type="caution">
    <text evidence="7">The sequence shown here is derived from an EMBL/GenBank/DDBJ whole genome shotgun (WGS) entry which is preliminary data.</text>
</comment>
<dbReference type="Pfam" id="PF01799">
    <property type="entry name" value="Fer2_2"/>
    <property type="match status" value="1"/>
</dbReference>
<dbReference type="CDD" id="cd00207">
    <property type="entry name" value="fer2"/>
    <property type="match status" value="1"/>
</dbReference>
<proteinExistence type="predicted"/>
<keyword evidence="2" id="KW-0479">Metal-binding</keyword>
<gene>
    <name evidence="7" type="ORF">J2W49_003320</name>
</gene>
<protein>
    <submittedName>
        <fullName evidence="7">Isoquinoline 1-oxidoreductase alpha subunit</fullName>
        <ecNumber evidence="7">1.3.99.16</ecNumber>
    </submittedName>
</protein>
<keyword evidence="3 7" id="KW-0560">Oxidoreductase</keyword>
<dbReference type="Gene3D" id="3.10.20.30">
    <property type="match status" value="1"/>
</dbReference>
<keyword evidence="4" id="KW-0408">Iron</keyword>
<dbReference type="PROSITE" id="PS51085">
    <property type="entry name" value="2FE2S_FER_2"/>
    <property type="match status" value="1"/>
</dbReference>
<keyword evidence="8" id="KW-1185">Reference proteome</keyword>
<name>A0ABU1WQL8_9BURK</name>
<dbReference type="InterPro" id="IPR012675">
    <property type="entry name" value="Beta-grasp_dom_sf"/>
</dbReference>
<dbReference type="Gene3D" id="1.10.150.120">
    <property type="entry name" value="[2Fe-2S]-binding domain"/>
    <property type="match status" value="1"/>
</dbReference>
<evidence type="ECO:0000313" key="7">
    <source>
        <dbReference type="EMBL" id="MDR7151344.1"/>
    </source>
</evidence>
<dbReference type="Pfam" id="PF00111">
    <property type="entry name" value="Fer2"/>
    <property type="match status" value="1"/>
</dbReference>
<sequence length="152" mass="15991">MQLKVNGRTVTVPADWRDESLLNVLREPLGLVGTKFGCGAGLCGACTVLLDGEAVRSCVLPVTNVGNAAVTTIEGLSSSGTLHPVQQAWLDVAVPQCGYCQAGQIMSTVALLRRMPRPDDTQIDSALAGNLCRCGTQQRIRQAVKRTAGIAT</sequence>
<dbReference type="SUPFAM" id="SSF54292">
    <property type="entry name" value="2Fe-2S ferredoxin-like"/>
    <property type="match status" value="1"/>
</dbReference>
<evidence type="ECO:0000256" key="4">
    <source>
        <dbReference type="ARBA" id="ARBA00023004"/>
    </source>
</evidence>
<evidence type="ECO:0000256" key="2">
    <source>
        <dbReference type="ARBA" id="ARBA00022723"/>
    </source>
</evidence>
<dbReference type="InterPro" id="IPR036010">
    <property type="entry name" value="2Fe-2S_ferredoxin-like_sf"/>
</dbReference>
<dbReference type="EMBL" id="JAVDWU010000007">
    <property type="protein sequence ID" value="MDR7151344.1"/>
    <property type="molecule type" value="Genomic_DNA"/>
</dbReference>
<dbReference type="PANTHER" id="PTHR44379:SF2">
    <property type="entry name" value="BLR6218 PROTEIN"/>
    <property type="match status" value="1"/>
</dbReference>
<keyword evidence="5" id="KW-0411">Iron-sulfur</keyword>
<dbReference type="InterPro" id="IPR006058">
    <property type="entry name" value="2Fe2S_fd_BS"/>
</dbReference>
<dbReference type="GO" id="GO:0047121">
    <property type="term" value="F:isoquinoline 1-oxidoreductase activity"/>
    <property type="evidence" value="ECO:0007669"/>
    <property type="project" value="UniProtKB-EC"/>
</dbReference>
<dbReference type="InterPro" id="IPR036884">
    <property type="entry name" value="2Fe-2S-bd_dom_sf"/>
</dbReference>
<dbReference type="InterPro" id="IPR001041">
    <property type="entry name" value="2Fe-2S_ferredoxin-type"/>
</dbReference>
<dbReference type="PANTHER" id="PTHR44379">
    <property type="entry name" value="OXIDOREDUCTASE WITH IRON-SULFUR SUBUNIT"/>
    <property type="match status" value="1"/>
</dbReference>
<dbReference type="SUPFAM" id="SSF47741">
    <property type="entry name" value="CO dehydrogenase ISP C-domain like"/>
    <property type="match status" value="1"/>
</dbReference>
<dbReference type="EC" id="1.3.99.16" evidence="7"/>
<evidence type="ECO:0000256" key="5">
    <source>
        <dbReference type="ARBA" id="ARBA00023014"/>
    </source>
</evidence>
<dbReference type="InterPro" id="IPR051452">
    <property type="entry name" value="Diverse_Oxidoreductases"/>
</dbReference>
<keyword evidence="1" id="KW-0001">2Fe-2S</keyword>
<dbReference type="PROSITE" id="PS00197">
    <property type="entry name" value="2FE2S_FER_1"/>
    <property type="match status" value="1"/>
</dbReference>
<reference evidence="7 8" key="1">
    <citation type="submission" date="2023-07" db="EMBL/GenBank/DDBJ databases">
        <title>Sorghum-associated microbial communities from plants grown in Nebraska, USA.</title>
        <authorList>
            <person name="Schachtman D."/>
        </authorList>
    </citation>
    <scope>NUCLEOTIDE SEQUENCE [LARGE SCALE GENOMIC DNA]</scope>
    <source>
        <strain evidence="7 8">4249</strain>
    </source>
</reference>